<protein>
    <recommendedName>
        <fullName evidence="4">DDE Tnp4 domain-containing protein</fullName>
    </recommendedName>
</protein>
<name>A0A9P7ESI6_9AGAM</name>
<gene>
    <name evidence="2" type="ORF">F5147DRAFT_527218</name>
    <name evidence="1" type="ORF">F5147DRAFT_554850</name>
</gene>
<dbReference type="OrthoDB" id="3233403at2759"/>
<evidence type="ECO:0008006" key="4">
    <source>
        <dbReference type="Google" id="ProtNLM"/>
    </source>
</evidence>
<evidence type="ECO:0000313" key="1">
    <source>
        <dbReference type="EMBL" id="KAG2088364.1"/>
    </source>
</evidence>
<dbReference type="AlphaFoldDB" id="A0A9P7ESI6"/>
<dbReference type="RefSeq" id="XP_041291255.1">
    <property type="nucleotide sequence ID" value="XM_041430018.1"/>
</dbReference>
<evidence type="ECO:0000313" key="2">
    <source>
        <dbReference type="EMBL" id="KAG2105501.1"/>
    </source>
</evidence>
<dbReference type="GeneID" id="64692277"/>
<organism evidence="1 3">
    <name type="scientific">Suillus discolor</name>
    <dbReference type="NCBI Taxonomy" id="1912936"/>
    <lineage>
        <taxon>Eukaryota</taxon>
        <taxon>Fungi</taxon>
        <taxon>Dikarya</taxon>
        <taxon>Basidiomycota</taxon>
        <taxon>Agaricomycotina</taxon>
        <taxon>Agaricomycetes</taxon>
        <taxon>Agaricomycetidae</taxon>
        <taxon>Boletales</taxon>
        <taxon>Suillineae</taxon>
        <taxon>Suillaceae</taxon>
        <taxon>Suillus</taxon>
    </lineage>
</organism>
<evidence type="ECO:0000313" key="3">
    <source>
        <dbReference type="Proteomes" id="UP000823399"/>
    </source>
</evidence>
<comment type="caution">
    <text evidence="1">The sequence shown here is derived from an EMBL/GenBank/DDBJ whole genome shotgun (WGS) entry which is preliminary data.</text>
</comment>
<accession>A0A9P7ESI6</accession>
<dbReference type="EMBL" id="JABBWM010000122">
    <property type="protein sequence ID" value="KAG2088364.1"/>
    <property type="molecule type" value="Genomic_DNA"/>
</dbReference>
<reference evidence="1" key="1">
    <citation type="journal article" date="2020" name="New Phytol.">
        <title>Comparative genomics reveals dynamic genome evolution in host specialist ectomycorrhizal fungi.</title>
        <authorList>
            <person name="Lofgren L.A."/>
            <person name="Nguyen N.H."/>
            <person name="Vilgalys R."/>
            <person name="Ruytinx J."/>
            <person name="Liao H.L."/>
            <person name="Branco S."/>
            <person name="Kuo A."/>
            <person name="LaButti K."/>
            <person name="Lipzen A."/>
            <person name="Andreopoulos W."/>
            <person name="Pangilinan J."/>
            <person name="Riley R."/>
            <person name="Hundley H."/>
            <person name="Na H."/>
            <person name="Barry K."/>
            <person name="Grigoriev I.V."/>
            <person name="Stajich J.E."/>
            <person name="Kennedy P.G."/>
        </authorList>
    </citation>
    <scope>NUCLEOTIDE SEQUENCE</scope>
    <source>
        <strain evidence="1">FC423</strain>
    </source>
</reference>
<proteinExistence type="predicted"/>
<dbReference type="Proteomes" id="UP000823399">
    <property type="component" value="Unassembled WGS sequence"/>
</dbReference>
<feature type="non-terminal residue" evidence="1">
    <location>
        <position position="133"/>
    </location>
</feature>
<keyword evidence="3" id="KW-1185">Reference proteome</keyword>
<dbReference type="EMBL" id="JABBWM010000038">
    <property type="protein sequence ID" value="KAG2105501.1"/>
    <property type="molecule type" value="Genomic_DNA"/>
</dbReference>
<sequence>MHRDSFWHLHNLISGDPIFVSTSNRPQRPVYYQLATFLCRLGAESGLKTAGVMSIAEGSVYIYCYRVCQAIQNIRSAHLAWPGEQRRQFLSAEMAGWGFPGCIGIADGSYICLENKPTENGFAYWCRKKFYAV</sequence>